<dbReference type="Proteomes" id="UP000692954">
    <property type="component" value="Unassembled WGS sequence"/>
</dbReference>
<name>A0A8S1KQV3_9CILI</name>
<accession>A0A8S1KQV3</accession>
<dbReference type="EMBL" id="CAJJDN010000010">
    <property type="protein sequence ID" value="CAD8056801.1"/>
    <property type="molecule type" value="Genomic_DNA"/>
</dbReference>
<dbReference type="OrthoDB" id="289697at2759"/>
<reference evidence="1" key="1">
    <citation type="submission" date="2021-01" db="EMBL/GenBank/DDBJ databases">
        <authorList>
            <consortium name="Genoscope - CEA"/>
            <person name="William W."/>
        </authorList>
    </citation>
    <scope>NUCLEOTIDE SEQUENCE</scope>
</reference>
<proteinExistence type="predicted"/>
<dbReference type="AlphaFoldDB" id="A0A8S1KQV3"/>
<keyword evidence="2" id="KW-1185">Reference proteome</keyword>
<evidence type="ECO:0000313" key="2">
    <source>
        <dbReference type="Proteomes" id="UP000692954"/>
    </source>
</evidence>
<gene>
    <name evidence="1" type="ORF">PSON_ATCC_30995.1.T0100465</name>
</gene>
<comment type="caution">
    <text evidence="1">The sequence shown here is derived from an EMBL/GenBank/DDBJ whole genome shotgun (WGS) entry which is preliminary data.</text>
</comment>
<protein>
    <submittedName>
        <fullName evidence="1">Uncharacterized protein</fullName>
    </submittedName>
</protein>
<evidence type="ECO:0000313" key="1">
    <source>
        <dbReference type="EMBL" id="CAD8056801.1"/>
    </source>
</evidence>
<sequence>MLNLKKHSEQDVDSLIESMLRLIEYMNNNPSIKRQIFESFNQEDLQKILKNLNEKKNSPLRKVSCIFLCIVLQNEDNCEDFMKLCDLLPINSKITLNGIPEKMSQYINSDLLQKLNQVQPSENSLCWFYTLQMAKEKLPNLAYFQLNIKDLKKSINDFIDPQECMIGITYRKIPIKPIQIEIQSQSNRNEYQHKMSVSPVSKQMASLILPLKEIKNPKYYQRYVAKSINQNQFKNILSNTARTDTSYEKKQPKSDILKNRFQC</sequence>
<organism evidence="1 2">
    <name type="scientific">Paramecium sonneborni</name>
    <dbReference type="NCBI Taxonomy" id="65129"/>
    <lineage>
        <taxon>Eukaryota</taxon>
        <taxon>Sar</taxon>
        <taxon>Alveolata</taxon>
        <taxon>Ciliophora</taxon>
        <taxon>Intramacronucleata</taxon>
        <taxon>Oligohymenophorea</taxon>
        <taxon>Peniculida</taxon>
        <taxon>Parameciidae</taxon>
        <taxon>Paramecium</taxon>
    </lineage>
</organism>